<dbReference type="RefSeq" id="WP_036874590.1">
    <property type="nucleotide sequence ID" value="NZ_JRFA01000023.1"/>
</dbReference>
<gene>
    <name evidence="2" type="ORF">HQ47_08180</name>
</gene>
<dbReference type="Proteomes" id="UP000030103">
    <property type="component" value="Unassembled WGS sequence"/>
</dbReference>
<comment type="caution">
    <text evidence="2">The sequence shown here is derived from an EMBL/GenBank/DDBJ whole genome shotgun (WGS) entry which is preliminary data.</text>
</comment>
<dbReference type="Pfam" id="PF13715">
    <property type="entry name" value="CarbopepD_reg_2"/>
    <property type="match status" value="1"/>
</dbReference>
<proteinExistence type="predicted"/>
<dbReference type="InterPro" id="IPR012910">
    <property type="entry name" value="Plug_dom"/>
</dbReference>
<sequence length="926" mass="106290">MQNLKFIAQKALVLILLFGYTIHLPAQQKSEFFQINGSIKDLERKEGIESVSVMLLNETGKIISGTITNAQGEYSLSRIPKGRYTMVASIISYEKRSESIEVDKNRQIDILLKNQAFALGDVVVTARESRHLRTISSINKEALNLLQPSSITDVLELLPGGKAVDPVMNKANIIHLRENNTPSEKYGTGALGTTFIIDGSPISTNSDLQGMRASGEIFVGNKSTIGMGLDMRTLAADDIENIQIERGIPSVEYGDLTDGLVKITRKKGANPWEARFKSDLTSKLYYTGKGWGGKKSSLNIGISFIHSNKDPRDPLEEFKRLSFSVRNRHNTSLGKHRLIWSSNLDFNGSFDNYKKDNEQIIFQNDFFKNSRQRYSWSNNLDLYFKEPGWINRWNNLISISLGNDRMKRRQTIFLTRPSAVPNEEGEGEFIGTYIAPEYVSEWAVKGIPLTVHAKSMIAGQKRFGRVLSQYKTGVEWQLDKNSGDGLVFDRFKPPYLSNMRSRNRKFSEIPAFHQLSAFAEITTKIPVGEHRINSSLGIRATGTPGLSSAYRLSKIMALDPRMNIQWLFPEIEIRKNPLQLSLQAGYGRLSKFPTIGYLYPEHYYDDLVELNYHHQKPELRRIVFRSYETNPTNYELSYAQNHKWEVRFDASYKRHNLSITVYRENLRNGFRPQTQFRALTYKKYDYSGIDHDHITAPPDYTQLPFARDTLLRASTRIGNGSHTEKQGVEFQYNSPRIPVILTRITFNGAYFHNNYSNSQAVYKHPSVILNNKEYPFVGKYRFDDGYTSDYMATNLMFDTYAPRLGMNFMFSIQGVWKNTFTSKRIAELPITYIDKQEQEHVYTPEMANDPLLRWLSDISANNEKFVRKEPISVFLNFKGTKTFGKHFTLALFVNRLLDIQEKIVINGYQSRRQTDPYFGMELNVKI</sequence>
<dbReference type="STRING" id="28115.HQ47_08180"/>
<dbReference type="InterPro" id="IPR008969">
    <property type="entry name" value="CarboxyPept-like_regulatory"/>
</dbReference>
<evidence type="ECO:0000259" key="1">
    <source>
        <dbReference type="Pfam" id="PF07715"/>
    </source>
</evidence>
<protein>
    <recommendedName>
        <fullName evidence="1">TonB-dependent receptor plug domain-containing protein</fullName>
    </recommendedName>
</protein>
<dbReference type="Gene3D" id="2.60.40.1120">
    <property type="entry name" value="Carboxypeptidase-like, regulatory domain"/>
    <property type="match status" value="1"/>
</dbReference>
<dbReference type="eggNOG" id="COG1629">
    <property type="taxonomic scope" value="Bacteria"/>
</dbReference>
<evidence type="ECO:0000313" key="2">
    <source>
        <dbReference type="EMBL" id="KGN73425.1"/>
    </source>
</evidence>
<reference evidence="2 3" key="1">
    <citation type="submission" date="2014-09" db="EMBL/GenBank/DDBJ databases">
        <title>Draft Genome Sequence of Porphyromonas macacae COT-192_OH2859.</title>
        <authorList>
            <person name="Wallis C."/>
            <person name="Deusch O."/>
            <person name="O'Flynn C."/>
            <person name="Davis I."/>
            <person name="Horsfall A."/>
            <person name="Kirkwood N."/>
            <person name="Harris S."/>
            <person name="Eisen J.A."/>
            <person name="Coil D.A."/>
            <person name="Darling A.E."/>
            <person name="Jospin G."/>
            <person name="Alexiev A."/>
        </authorList>
    </citation>
    <scope>NUCLEOTIDE SEQUENCE [LARGE SCALE GENOMIC DNA]</scope>
    <source>
        <strain evidence="3">COT-192 OH2859</strain>
    </source>
</reference>
<dbReference type="SUPFAM" id="SSF56935">
    <property type="entry name" value="Porins"/>
    <property type="match status" value="1"/>
</dbReference>
<keyword evidence="3" id="KW-1185">Reference proteome</keyword>
<dbReference type="InterPro" id="IPR037066">
    <property type="entry name" value="Plug_dom_sf"/>
</dbReference>
<dbReference type="AlphaFoldDB" id="A0A0A2E7L7"/>
<dbReference type="Pfam" id="PF07715">
    <property type="entry name" value="Plug"/>
    <property type="match status" value="1"/>
</dbReference>
<dbReference type="EMBL" id="JRFA01000023">
    <property type="protein sequence ID" value="KGN73425.1"/>
    <property type="molecule type" value="Genomic_DNA"/>
</dbReference>
<dbReference type="SUPFAM" id="SSF49464">
    <property type="entry name" value="Carboxypeptidase regulatory domain-like"/>
    <property type="match status" value="1"/>
</dbReference>
<dbReference type="Gene3D" id="2.170.130.10">
    <property type="entry name" value="TonB-dependent receptor, plug domain"/>
    <property type="match status" value="1"/>
</dbReference>
<dbReference type="OrthoDB" id="1151166at2"/>
<feature type="domain" description="TonB-dependent receptor plug" evidence="1">
    <location>
        <begin position="133"/>
        <end position="255"/>
    </location>
</feature>
<name>A0A0A2E7L7_9PORP</name>
<organism evidence="2 3">
    <name type="scientific">Porphyromonas macacae</name>
    <dbReference type="NCBI Taxonomy" id="28115"/>
    <lineage>
        <taxon>Bacteria</taxon>
        <taxon>Pseudomonadati</taxon>
        <taxon>Bacteroidota</taxon>
        <taxon>Bacteroidia</taxon>
        <taxon>Bacteroidales</taxon>
        <taxon>Porphyromonadaceae</taxon>
        <taxon>Porphyromonas</taxon>
    </lineage>
</organism>
<accession>A0A0A2E7L7</accession>
<evidence type="ECO:0000313" key="3">
    <source>
        <dbReference type="Proteomes" id="UP000030103"/>
    </source>
</evidence>